<dbReference type="RefSeq" id="WP_011777095.1">
    <property type="nucleotide sequence ID" value="NZ_JAAOZD010000011.1"/>
</dbReference>
<sequence length="161" mass="17117">MVLSATMKKFLLTLHLICSIGWAGAIAVFVVLDFAALTGHQPELSRLLWLGLEATAWSLLVPLALGSLLTGTILAFGSKWGLFRHYWVLLKLVLTLIATVILVLYTQTIAPLAKIAADPALSGTHMPSALLHTGGALVVLVLATILAVYKPRGTTYRGSGS</sequence>
<keyword evidence="1" id="KW-1133">Transmembrane helix</keyword>
<name>A0ABX0TL70_9MICC</name>
<accession>A0ABX0TL70</accession>
<feature type="transmembrane region" description="Helical" evidence="1">
    <location>
        <begin position="12"/>
        <end position="36"/>
    </location>
</feature>
<feature type="transmembrane region" description="Helical" evidence="1">
    <location>
        <begin position="56"/>
        <end position="76"/>
    </location>
</feature>
<evidence type="ECO:0000256" key="1">
    <source>
        <dbReference type="SAM" id="Phobius"/>
    </source>
</evidence>
<dbReference type="Proteomes" id="UP000802392">
    <property type="component" value="Unassembled WGS sequence"/>
</dbReference>
<dbReference type="EMBL" id="JAAOZD010000011">
    <property type="protein sequence ID" value="NIJ03328.1"/>
    <property type="molecule type" value="Genomic_DNA"/>
</dbReference>
<keyword evidence="1" id="KW-0472">Membrane</keyword>
<evidence type="ECO:0000313" key="3">
    <source>
        <dbReference type="Proteomes" id="UP000802392"/>
    </source>
</evidence>
<feature type="transmembrane region" description="Helical" evidence="1">
    <location>
        <begin position="129"/>
        <end position="149"/>
    </location>
</feature>
<gene>
    <name evidence="2" type="ORF">FHR86_003687</name>
</gene>
<evidence type="ECO:0000313" key="2">
    <source>
        <dbReference type="EMBL" id="NIJ03328.1"/>
    </source>
</evidence>
<organism evidence="2 3">
    <name type="scientific">Paenarthrobacter ilicis</name>
    <dbReference type="NCBI Taxonomy" id="43665"/>
    <lineage>
        <taxon>Bacteria</taxon>
        <taxon>Bacillati</taxon>
        <taxon>Actinomycetota</taxon>
        <taxon>Actinomycetes</taxon>
        <taxon>Micrococcales</taxon>
        <taxon>Micrococcaceae</taxon>
        <taxon>Paenarthrobacter</taxon>
    </lineage>
</organism>
<proteinExistence type="predicted"/>
<keyword evidence="1" id="KW-0812">Transmembrane</keyword>
<feature type="transmembrane region" description="Helical" evidence="1">
    <location>
        <begin position="88"/>
        <end position="109"/>
    </location>
</feature>
<reference evidence="2 3" key="1">
    <citation type="submission" date="2020-03" db="EMBL/GenBank/DDBJ databases">
        <title>Genomic Encyclopedia of Type Strains, Phase III (KMG-III): the genomes of soil and plant-associated and newly described type strains.</title>
        <authorList>
            <person name="Whitman W."/>
        </authorList>
    </citation>
    <scope>NUCLEOTIDE SEQUENCE [LARGE SCALE GENOMIC DNA]</scope>
    <source>
        <strain evidence="2 3">CECT 4207</strain>
    </source>
</reference>
<keyword evidence="3" id="KW-1185">Reference proteome</keyword>
<protein>
    <submittedName>
        <fullName evidence="2">Mg/Co/Ni transporter MgtE</fullName>
    </submittedName>
</protein>
<comment type="caution">
    <text evidence="2">The sequence shown here is derived from an EMBL/GenBank/DDBJ whole genome shotgun (WGS) entry which is preliminary data.</text>
</comment>